<organism evidence="1 2">
    <name type="scientific">Pauljensenia hongkongensis</name>
    <dbReference type="NCBI Taxonomy" id="178339"/>
    <lineage>
        <taxon>Bacteria</taxon>
        <taxon>Bacillati</taxon>
        <taxon>Actinomycetota</taxon>
        <taxon>Actinomycetes</taxon>
        <taxon>Actinomycetales</taxon>
        <taxon>Actinomycetaceae</taxon>
        <taxon>Pauljensenia</taxon>
    </lineage>
</organism>
<dbReference type="OrthoDB" id="9779267at2"/>
<accession>A0A1D8B0P8</accession>
<dbReference type="Gene3D" id="3.40.720.10">
    <property type="entry name" value="Alkaline Phosphatase, subunit A"/>
    <property type="match status" value="1"/>
</dbReference>
<dbReference type="Pfam" id="PF01663">
    <property type="entry name" value="Phosphodiest"/>
    <property type="match status" value="1"/>
</dbReference>
<dbReference type="KEGG" id="phon:BH719_01420"/>
<dbReference type="AlphaFoldDB" id="A0A1D8B0P8"/>
<dbReference type="Proteomes" id="UP000095214">
    <property type="component" value="Chromosome"/>
</dbReference>
<reference evidence="1 2" key="1">
    <citation type="submission" date="2016-09" db="EMBL/GenBank/DDBJ databases">
        <title>Complete genome sequence of Actinomyces hongkongensis HKU8.</title>
        <authorList>
            <person name="Gao Y.-X."/>
            <person name="Zhou Y.-Y."/>
            <person name="Xie Y."/>
            <person name="Wang M."/>
            <person name="Wang S.-J."/>
            <person name="Shen S.-G."/>
        </authorList>
    </citation>
    <scope>NUCLEOTIDE SEQUENCE [LARGE SCALE GENOMIC DNA]</scope>
    <source>
        <strain evidence="1 2">HKU8</strain>
    </source>
</reference>
<name>A0A1D8B0P8_9ACTO</name>
<dbReference type="STRING" id="178339.BH719_01420"/>
<dbReference type="RefSeq" id="WP_009400097.1">
    <property type="nucleotide sequence ID" value="NZ_CP017298.1"/>
</dbReference>
<sequence>MAEALPPLDGADLPAPGGPRITDIVGAGLASLDPGLPGADEAARAALGIDAGARQLLLVLADGLGTVLLEDHFGHAPTLRAFRSSIRSLHTVVPSTTAAAITAFGTGAQPGATRMVGFCVAHGGGTMNLLAFEGGPPAEQWQSVPTHFQRLAGAGVDSAVVSPASFAGSGLTRAALRGARHVAANALEQRCEAALRELRAGTPVVYLYWADIDHWGHSRGVGSHEWTGALEAFDAGLAGLLRRLPGGVRALLTADHGMVNIDPPSLRDLADSPALAQDVRLIAGETRAVHVHAEPGRARGVEERWRAELGEGAWILNRAQMGALIGQGPGADAVGDLLVLARGRGGVVDSRVQSAAMIAMPGVHGSLSSEEMRIPLVRLA</sequence>
<dbReference type="SUPFAM" id="SSF53649">
    <property type="entry name" value="Alkaline phosphatase-like"/>
    <property type="match status" value="1"/>
</dbReference>
<evidence type="ECO:0000313" key="1">
    <source>
        <dbReference type="EMBL" id="AOS46703.1"/>
    </source>
</evidence>
<proteinExistence type="predicted"/>
<evidence type="ECO:0000313" key="2">
    <source>
        <dbReference type="Proteomes" id="UP000095214"/>
    </source>
</evidence>
<gene>
    <name evidence="1" type="ORF">BH719_01420</name>
</gene>
<protein>
    <submittedName>
        <fullName evidence="1">Nucleotide pyrophosphatase</fullName>
    </submittedName>
</protein>
<dbReference type="InterPro" id="IPR002591">
    <property type="entry name" value="Phosphodiest/P_Trfase"/>
</dbReference>
<dbReference type="InterPro" id="IPR017850">
    <property type="entry name" value="Alkaline_phosphatase_core_sf"/>
</dbReference>
<dbReference type="EMBL" id="CP017298">
    <property type="protein sequence ID" value="AOS46703.1"/>
    <property type="molecule type" value="Genomic_DNA"/>
</dbReference>
<keyword evidence="2" id="KW-1185">Reference proteome</keyword>